<dbReference type="Gene3D" id="3.30.565.10">
    <property type="entry name" value="Histidine kinase-like ATPase, C-terminal domain"/>
    <property type="match status" value="1"/>
</dbReference>
<evidence type="ECO:0000313" key="6">
    <source>
        <dbReference type="EMBL" id="PRY41770.1"/>
    </source>
</evidence>
<evidence type="ECO:0000256" key="2">
    <source>
        <dbReference type="ARBA" id="ARBA00022777"/>
    </source>
</evidence>
<feature type="transmembrane region" description="Helical" evidence="4">
    <location>
        <begin position="81"/>
        <end position="101"/>
    </location>
</feature>
<dbReference type="GO" id="GO:0000160">
    <property type="term" value="P:phosphorelay signal transduction system"/>
    <property type="evidence" value="ECO:0007669"/>
    <property type="project" value="UniProtKB-KW"/>
</dbReference>
<keyword evidence="4" id="KW-1133">Transmembrane helix</keyword>
<keyword evidence="1" id="KW-0808">Transferase</keyword>
<dbReference type="AlphaFoldDB" id="A0A2T0T806"/>
<dbReference type="InterPro" id="IPR050482">
    <property type="entry name" value="Sensor_HK_TwoCompSys"/>
</dbReference>
<organism evidence="6 7">
    <name type="scientific">Umezawaea tangerina</name>
    <dbReference type="NCBI Taxonomy" id="84725"/>
    <lineage>
        <taxon>Bacteria</taxon>
        <taxon>Bacillati</taxon>
        <taxon>Actinomycetota</taxon>
        <taxon>Actinomycetes</taxon>
        <taxon>Pseudonocardiales</taxon>
        <taxon>Pseudonocardiaceae</taxon>
        <taxon>Umezawaea</taxon>
    </lineage>
</organism>
<dbReference type="SUPFAM" id="SSF55874">
    <property type="entry name" value="ATPase domain of HSP90 chaperone/DNA topoisomerase II/histidine kinase"/>
    <property type="match status" value="1"/>
</dbReference>
<keyword evidence="4" id="KW-0812">Transmembrane</keyword>
<sequence length="374" mass="39362">MPPLSPEDANPAPGDVEAGFLVAISRFAGPVRGIGLALISAFGLLSVPDDALPVGLALVGLVLVGAVADVVTSATGRGARVTFALAVLRAGVVCATQAWTVPAAGPNLWALNVLTITAITVQWEWPPTWTVPVTAGLLAVFVLSGGAPFTVLRVLVECLLARLAFHLLLRSTRGVDELRARQAALERAEVLARERRRREREYLALLHDTASATFLMVALRGRTADPAEVAEHARRDLDVLRDAPGLDDRLVDVESSLRAVAERSPLAVDAHWERVPLLPVPVTLALVRAVQEAMANVARHAGVREAGLRVAADGEGVVVTVVDTGHGFEPGDVPGHRRGIRGSVVERMAAVGGSATVTSRPGDGTTVRLAWPRG</sequence>
<protein>
    <submittedName>
        <fullName evidence="6">Signal transduction histidine kinase</fullName>
    </submittedName>
</protein>
<name>A0A2T0T806_9PSEU</name>
<dbReference type="PANTHER" id="PTHR24421:SF61">
    <property type="entry name" value="OXYGEN SENSOR HISTIDINE KINASE NREB"/>
    <property type="match status" value="1"/>
</dbReference>
<feature type="domain" description="Histidine kinase/HSP90-like ATPase" evidence="5">
    <location>
        <begin position="284"/>
        <end position="372"/>
    </location>
</feature>
<feature type="transmembrane region" description="Helical" evidence="4">
    <location>
        <begin position="137"/>
        <end position="160"/>
    </location>
</feature>
<proteinExistence type="predicted"/>
<dbReference type="InterPro" id="IPR036890">
    <property type="entry name" value="HATPase_C_sf"/>
</dbReference>
<accession>A0A2T0T806</accession>
<dbReference type="EMBL" id="PVTF01000005">
    <property type="protein sequence ID" value="PRY41770.1"/>
    <property type="molecule type" value="Genomic_DNA"/>
</dbReference>
<feature type="transmembrane region" description="Helical" evidence="4">
    <location>
        <begin position="52"/>
        <end position="75"/>
    </location>
</feature>
<evidence type="ECO:0000256" key="1">
    <source>
        <dbReference type="ARBA" id="ARBA00022679"/>
    </source>
</evidence>
<keyword evidence="2 6" id="KW-0418">Kinase</keyword>
<dbReference type="Proteomes" id="UP000239494">
    <property type="component" value="Unassembled WGS sequence"/>
</dbReference>
<keyword evidence="4" id="KW-0472">Membrane</keyword>
<dbReference type="Pfam" id="PF02518">
    <property type="entry name" value="HATPase_c"/>
    <property type="match status" value="1"/>
</dbReference>
<evidence type="ECO:0000313" key="7">
    <source>
        <dbReference type="Proteomes" id="UP000239494"/>
    </source>
</evidence>
<gene>
    <name evidence="6" type="ORF">CLV43_105529</name>
</gene>
<reference evidence="6 7" key="1">
    <citation type="submission" date="2018-03" db="EMBL/GenBank/DDBJ databases">
        <title>Genomic Encyclopedia of Archaeal and Bacterial Type Strains, Phase II (KMG-II): from individual species to whole genera.</title>
        <authorList>
            <person name="Goeker M."/>
        </authorList>
    </citation>
    <scope>NUCLEOTIDE SEQUENCE [LARGE SCALE GENOMIC DNA]</scope>
    <source>
        <strain evidence="6 7">DSM 44720</strain>
    </source>
</reference>
<evidence type="ECO:0000259" key="5">
    <source>
        <dbReference type="Pfam" id="PF02518"/>
    </source>
</evidence>
<keyword evidence="7" id="KW-1185">Reference proteome</keyword>
<comment type="caution">
    <text evidence="6">The sequence shown here is derived from an EMBL/GenBank/DDBJ whole genome shotgun (WGS) entry which is preliminary data.</text>
</comment>
<dbReference type="GO" id="GO:0016301">
    <property type="term" value="F:kinase activity"/>
    <property type="evidence" value="ECO:0007669"/>
    <property type="project" value="UniProtKB-KW"/>
</dbReference>
<evidence type="ECO:0000256" key="3">
    <source>
        <dbReference type="ARBA" id="ARBA00023012"/>
    </source>
</evidence>
<dbReference type="PANTHER" id="PTHR24421">
    <property type="entry name" value="NITRATE/NITRITE SENSOR PROTEIN NARX-RELATED"/>
    <property type="match status" value="1"/>
</dbReference>
<keyword evidence="3" id="KW-0902">Two-component regulatory system</keyword>
<evidence type="ECO:0000256" key="4">
    <source>
        <dbReference type="SAM" id="Phobius"/>
    </source>
</evidence>
<dbReference type="InterPro" id="IPR003594">
    <property type="entry name" value="HATPase_dom"/>
</dbReference>
<dbReference type="RefSeq" id="WP_245886713.1">
    <property type="nucleotide sequence ID" value="NZ_PVTF01000005.1"/>
</dbReference>